<feature type="region of interest" description="Disordered" evidence="1">
    <location>
        <begin position="173"/>
        <end position="204"/>
    </location>
</feature>
<feature type="region of interest" description="Disordered" evidence="1">
    <location>
        <begin position="22"/>
        <end position="142"/>
    </location>
</feature>
<keyword evidence="3" id="KW-1185">Reference proteome</keyword>
<accession>A0A0S4J6P7</accession>
<proteinExistence type="predicted"/>
<reference evidence="3" key="1">
    <citation type="submission" date="2015-09" db="EMBL/GenBank/DDBJ databases">
        <authorList>
            <consortium name="Pathogen Informatics"/>
        </authorList>
    </citation>
    <scope>NUCLEOTIDE SEQUENCE [LARGE SCALE GENOMIC DNA]</scope>
    <source>
        <strain evidence="3">Lake Konstanz</strain>
    </source>
</reference>
<dbReference type="Proteomes" id="UP000051952">
    <property type="component" value="Unassembled WGS sequence"/>
</dbReference>
<evidence type="ECO:0000256" key="1">
    <source>
        <dbReference type="SAM" id="MobiDB-lite"/>
    </source>
</evidence>
<protein>
    <submittedName>
        <fullName evidence="2">Uncharacterized protein</fullName>
    </submittedName>
</protein>
<feature type="compositionally biased region" description="Low complexity" evidence="1">
    <location>
        <begin position="108"/>
        <end position="142"/>
    </location>
</feature>
<gene>
    <name evidence="2" type="ORF">BSAL_08400</name>
</gene>
<feature type="compositionally biased region" description="Low complexity" evidence="1">
    <location>
        <begin position="44"/>
        <end position="69"/>
    </location>
</feature>
<feature type="non-terminal residue" evidence="2">
    <location>
        <position position="308"/>
    </location>
</feature>
<evidence type="ECO:0000313" key="3">
    <source>
        <dbReference type="Proteomes" id="UP000051952"/>
    </source>
</evidence>
<name>A0A0S4J6P7_BODSA</name>
<organism evidence="2 3">
    <name type="scientific">Bodo saltans</name>
    <name type="common">Flagellated protozoan</name>
    <dbReference type="NCBI Taxonomy" id="75058"/>
    <lineage>
        <taxon>Eukaryota</taxon>
        <taxon>Discoba</taxon>
        <taxon>Euglenozoa</taxon>
        <taxon>Kinetoplastea</taxon>
        <taxon>Metakinetoplastina</taxon>
        <taxon>Eubodonida</taxon>
        <taxon>Bodonidae</taxon>
        <taxon>Bodo</taxon>
    </lineage>
</organism>
<dbReference type="VEuPathDB" id="TriTrypDB:BSAL_08400"/>
<evidence type="ECO:0000313" key="2">
    <source>
        <dbReference type="EMBL" id="CUG87092.1"/>
    </source>
</evidence>
<sequence>MIPLEQLCAAHHGAELLMLRSAGEQQQSQLSKEDSQGGESEGATTTTPTSRRKSTSTTSILLEESSVTTPTILVDEKSSSSNLVDTPSYPTNQPKHADPSATVNNNNAAPQTSSSSSLSSSSQRRKSSATSSSTSPLLPSQSTKMLCPFGPDCRFVHVCREELRVRLLRLPHNRGEQPQPLDDIRKGQHNIAGGGSSGDNNETSAINNSVVIGSVSLSARHSSAFDSEYEKVADVDFTLMTPSTPHNFAGKHLHNNTSAAQATSSVTVATPQHGGVQSSASTGSAAGISLRVVIDDTPIVPMTRGGGP</sequence>
<dbReference type="EMBL" id="CYKH01001433">
    <property type="protein sequence ID" value="CUG87092.1"/>
    <property type="molecule type" value="Genomic_DNA"/>
</dbReference>
<dbReference type="AlphaFoldDB" id="A0A0S4J6P7"/>
<feature type="compositionally biased region" description="Polar residues" evidence="1">
    <location>
        <begin position="79"/>
        <end position="94"/>
    </location>
</feature>